<dbReference type="InterPro" id="IPR044862">
    <property type="entry name" value="Pro_4_hyd_alph_FE2OG_OXY"/>
</dbReference>
<name>A0A7S0LH06_9EUKA</name>
<dbReference type="GO" id="GO:0005783">
    <property type="term" value="C:endoplasmic reticulum"/>
    <property type="evidence" value="ECO:0007669"/>
    <property type="project" value="TreeGrafter"/>
</dbReference>
<dbReference type="PANTHER" id="PTHR10869:SF233">
    <property type="entry name" value="FE2OG DIOXYGENASE DOMAIN-CONTAINING PROTEIN"/>
    <property type="match status" value="1"/>
</dbReference>
<evidence type="ECO:0000256" key="3">
    <source>
        <dbReference type="ARBA" id="ARBA00004308"/>
    </source>
</evidence>
<dbReference type="InterPro" id="IPR045054">
    <property type="entry name" value="P4HA-like"/>
</dbReference>
<evidence type="ECO:0000256" key="7">
    <source>
        <dbReference type="ARBA" id="ARBA00022989"/>
    </source>
</evidence>
<dbReference type="GO" id="GO:0031418">
    <property type="term" value="F:L-ascorbic acid binding"/>
    <property type="evidence" value="ECO:0007669"/>
    <property type="project" value="InterPro"/>
</dbReference>
<evidence type="ECO:0008006" key="14">
    <source>
        <dbReference type="Google" id="ProtNLM"/>
    </source>
</evidence>
<evidence type="ECO:0000256" key="9">
    <source>
        <dbReference type="ARBA" id="ARBA00023004"/>
    </source>
</evidence>
<comment type="cofactor">
    <cofactor evidence="1">
        <name>L-ascorbate</name>
        <dbReference type="ChEBI" id="CHEBI:38290"/>
    </cofactor>
</comment>
<sequence length="358" mass="40542">MSGCSTSSLAFGRLFGRELSEQYASCVDQHESCKTWAKEGECDHNKPFMLTGCRAACLVCQSEHCHDNKDECNQWAANGECAANTDFMVEECPFSCKTCNINSKPACKRAHGMWPAAVPGTINETFDLILRNYSRYGPSIISRDPWILRFDHFLNASEADYLVKKGGHGFERSLAGDGVTPVRTSSTSWCNVPSCLNDPLVQEIRRRISAITRVPWEYAEHLQVLKYEPGQFYREHHDQNSPRYSAWGPRLYTFFMYLSDVEEGGHTRFTHLNISVPPVKGSAILWPSVHSADPFKTDERTYHEAMTVIRGLKYSANFWIHMYEFQQALLRGCDNSDYFQDDLLAEIGLAGSSLAQAR</sequence>
<accession>A0A7S0LH06</accession>
<evidence type="ECO:0000256" key="6">
    <source>
        <dbReference type="ARBA" id="ARBA00022964"/>
    </source>
</evidence>
<evidence type="ECO:0000256" key="2">
    <source>
        <dbReference type="ARBA" id="ARBA00004167"/>
    </source>
</evidence>
<protein>
    <recommendedName>
        <fullName evidence="14">Fe2OG dioxygenase domain-containing protein</fullName>
    </recommendedName>
</protein>
<dbReference type="GO" id="GO:0016020">
    <property type="term" value="C:membrane"/>
    <property type="evidence" value="ECO:0007669"/>
    <property type="project" value="UniProtKB-SubCell"/>
</dbReference>
<dbReference type="Pfam" id="PF01549">
    <property type="entry name" value="ShK"/>
    <property type="match status" value="2"/>
</dbReference>
<dbReference type="PANTHER" id="PTHR10869">
    <property type="entry name" value="PROLYL 4-HYDROXYLASE ALPHA SUBUNIT"/>
    <property type="match status" value="1"/>
</dbReference>
<keyword evidence="10" id="KW-0472">Membrane</keyword>
<keyword evidence="7" id="KW-1133">Transmembrane helix</keyword>
<dbReference type="InterPro" id="IPR003582">
    <property type="entry name" value="ShKT_dom"/>
</dbReference>
<organism evidence="13">
    <name type="scientific">Coccolithus braarudii</name>
    <dbReference type="NCBI Taxonomy" id="221442"/>
    <lineage>
        <taxon>Eukaryota</taxon>
        <taxon>Haptista</taxon>
        <taxon>Haptophyta</taxon>
        <taxon>Prymnesiophyceae</taxon>
        <taxon>Coccolithales</taxon>
        <taxon>Coccolithaceae</taxon>
        <taxon>Coccolithus</taxon>
    </lineage>
</organism>
<gene>
    <name evidence="13" type="ORF">CPEL01642_LOCUS15656</name>
</gene>
<dbReference type="PROSITE" id="PS51471">
    <property type="entry name" value="FE2OG_OXY"/>
    <property type="match status" value="1"/>
</dbReference>
<keyword evidence="8" id="KW-0560">Oxidoreductase</keyword>
<keyword evidence="5" id="KW-0479">Metal-binding</keyword>
<feature type="domain" description="ShKT" evidence="12">
    <location>
        <begin position="65"/>
        <end position="99"/>
    </location>
</feature>
<dbReference type="PROSITE" id="PS51670">
    <property type="entry name" value="SHKT"/>
    <property type="match status" value="2"/>
</dbReference>
<dbReference type="SMART" id="SM00254">
    <property type="entry name" value="ShKT"/>
    <property type="match status" value="2"/>
</dbReference>
<keyword evidence="9" id="KW-0408">Iron</keyword>
<dbReference type="SMART" id="SM00702">
    <property type="entry name" value="P4Hc"/>
    <property type="match status" value="1"/>
</dbReference>
<evidence type="ECO:0000256" key="1">
    <source>
        <dbReference type="ARBA" id="ARBA00001961"/>
    </source>
</evidence>
<keyword evidence="4" id="KW-0812">Transmembrane</keyword>
<evidence type="ECO:0000313" key="13">
    <source>
        <dbReference type="EMBL" id="CAD8612276.1"/>
    </source>
</evidence>
<dbReference type="GO" id="GO:0005506">
    <property type="term" value="F:iron ion binding"/>
    <property type="evidence" value="ECO:0007669"/>
    <property type="project" value="InterPro"/>
</dbReference>
<dbReference type="Gene3D" id="2.60.120.620">
    <property type="entry name" value="q2cbj1_9rhob like domain"/>
    <property type="match status" value="1"/>
</dbReference>
<reference evidence="13" key="1">
    <citation type="submission" date="2021-01" db="EMBL/GenBank/DDBJ databases">
        <authorList>
            <person name="Corre E."/>
            <person name="Pelletier E."/>
            <person name="Niang G."/>
            <person name="Scheremetjew M."/>
            <person name="Finn R."/>
            <person name="Kale V."/>
            <person name="Holt S."/>
            <person name="Cochrane G."/>
            <person name="Meng A."/>
            <person name="Brown T."/>
            <person name="Cohen L."/>
        </authorList>
    </citation>
    <scope>NUCLEOTIDE SEQUENCE</scope>
    <source>
        <strain evidence="13">PLY182g</strain>
    </source>
</reference>
<proteinExistence type="predicted"/>
<evidence type="ECO:0000256" key="10">
    <source>
        <dbReference type="ARBA" id="ARBA00023136"/>
    </source>
</evidence>
<evidence type="ECO:0000256" key="5">
    <source>
        <dbReference type="ARBA" id="ARBA00022723"/>
    </source>
</evidence>
<dbReference type="Pfam" id="PF13640">
    <property type="entry name" value="2OG-FeII_Oxy_3"/>
    <property type="match status" value="1"/>
</dbReference>
<dbReference type="EMBL" id="HBEY01032884">
    <property type="protein sequence ID" value="CAD8612276.1"/>
    <property type="molecule type" value="Transcribed_RNA"/>
</dbReference>
<dbReference type="InterPro" id="IPR005123">
    <property type="entry name" value="Oxoglu/Fe-dep_dioxygenase_dom"/>
</dbReference>
<dbReference type="GO" id="GO:0004656">
    <property type="term" value="F:procollagen-proline 4-dioxygenase activity"/>
    <property type="evidence" value="ECO:0007669"/>
    <property type="project" value="TreeGrafter"/>
</dbReference>
<dbReference type="AlphaFoldDB" id="A0A7S0LH06"/>
<evidence type="ECO:0000256" key="4">
    <source>
        <dbReference type="ARBA" id="ARBA00022692"/>
    </source>
</evidence>
<dbReference type="InterPro" id="IPR006620">
    <property type="entry name" value="Pro_4_hyd_alph"/>
</dbReference>
<feature type="domain" description="ShKT" evidence="12">
    <location>
        <begin position="26"/>
        <end position="60"/>
    </location>
</feature>
<keyword evidence="6" id="KW-0223">Dioxygenase</keyword>
<comment type="subcellular location">
    <subcellularLocation>
        <location evidence="3">Endomembrane system</location>
    </subcellularLocation>
    <subcellularLocation>
        <location evidence="2">Membrane</location>
        <topology evidence="2">Single-pass membrane protein</topology>
    </subcellularLocation>
</comment>
<feature type="domain" description="Fe2OG dioxygenase" evidence="11">
    <location>
        <begin position="218"/>
        <end position="322"/>
    </location>
</feature>
<evidence type="ECO:0000259" key="11">
    <source>
        <dbReference type="PROSITE" id="PS51471"/>
    </source>
</evidence>
<evidence type="ECO:0000256" key="8">
    <source>
        <dbReference type="ARBA" id="ARBA00023002"/>
    </source>
</evidence>
<evidence type="ECO:0000259" key="12">
    <source>
        <dbReference type="PROSITE" id="PS51670"/>
    </source>
</evidence>